<comment type="subcellular location">
    <subcellularLocation>
        <location evidence="1">Cell outer membrane</location>
    </subcellularLocation>
</comment>
<dbReference type="GO" id="GO:0009279">
    <property type="term" value="C:cell outer membrane"/>
    <property type="evidence" value="ECO:0007669"/>
    <property type="project" value="UniProtKB-SubCell"/>
</dbReference>
<accession>A0A7W7KET4</accession>
<evidence type="ECO:0000256" key="3">
    <source>
        <dbReference type="ARBA" id="ARBA00023237"/>
    </source>
</evidence>
<dbReference type="Gene3D" id="2.40.170.20">
    <property type="entry name" value="TonB-dependent receptor, beta-barrel domain"/>
    <property type="match status" value="1"/>
</dbReference>
<comment type="caution">
    <text evidence="4">The sequence shown here is derived from an EMBL/GenBank/DDBJ whole genome shotgun (WGS) entry which is preliminary data.</text>
</comment>
<evidence type="ECO:0000313" key="4">
    <source>
        <dbReference type="EMBL" id="MBB4860893.1"/>
    </source>
</evidence>
<organism evidence="4 5">
    <name type="scientific">Novosphingobium chloroacetimidivorans</name>
    <dbReference type="NCBI Taxonomy" id="1428314"/>
    <lineage>
        <taxon>Bacteria</taxon>
        <taxon>Pseudomonadati</taxon>
        <taxon>Pseudomonadota</taxon>
        <taxon>Alphaproteobacteria</taxon>
        <taxon>Sphingomonadales</taxon>
        <taxon>Sphingomonadaceae</taxon>
        <taxon>Novosphingobium</taxon>
    </lineage>
</organism>
<reference evidence="4 5" key="1">
    <citation type="submission" date="2020-08" db="EMBL/GenBank/DDBJ databases">
        <title>Functional genomics of gut bacteria from endangered species of beetles.</title>
        <authorList>
            <person name="Carlos-Shanley C."/>
        </authorList>
    </citation>
    <scope>NUCLEOTIDE SEQUENCE [LARGE SCALE GENOMIC DNA]</scope>
    <source>
        <strain evidence="4 5">S00245</strain>
    </source>
</reference>
<keyword evidence="5" id="KW-1185">Reference proteome</keyword>
<dbReference type="InterPro" id="IPR036942">
    <property type="entry name" value="Beta-barrel_TonB_sf"/>
</dbReference>
<name>A0A7W7KET4_9SPHN</name>
<protein>
    <submittedName>
        <fullName evidence="4">Outer membrane receptor for ferric coprogen and ferric-rhodotorulic acid</fullName>
    </submittedName>
</protein>
<evidence type="ECO:0000256" key="1">
    <source>
        <dbReference type="ARBA" id="ARBA00004442"/>
    </source>
</evidence>
<dbReference type="AlphaFoldDB" id="A0A7W7KET4"/>
<keyword evidence="3" id="KW-0998">Cell outer membrane</keyword>
<dbReference type="Proteomes" id="UP000555448">
    <property type="component" value="Unassembled WGS sequence"/>
</dbReference>
<dbReference type="EMBL" id="JACHLR010000036">
    <property type="protein sequence ID" value="MBB4860893.1"/>
    <property type="molecule type" value="Genomic_DNA"/>
</dbReference>
<gene>
    <name evidence="4" type="ORF">HNO88_004239</name>
</gene>
<sequence>MEFQATANAPYASFDHLGFDADVSVPITSDGSIRARTVGGYGYGDSYLGRHHLRR</sequence>
<dbReference type="RefSeq" id="WP_184250417.1">
    <property type="nucleotide sequence ID" value="NZ_JACHLR010000036.1"/>
</dbReference>
<evidence type="ECO:0000313" key="5">
    <source>
        <dbReference type="Proteomes" id="UP000555448"/>
    </source>
</evidence>
<proteinExistence type="predicted"/>
<keyword evidence="2" id="KW-0472">Membrane</keyword>
<keyword evidence="4" id="KW-0675">Receptor</keyword>
<evidence type="ECO:0000256" key="2">
    <source>
        <dbReference type="ARBA" id="ARBA00023136"/>
    </source>
</evidence>